<dbReference type="InterPro" id="IPR016040">
    <property type="entry name" value="NAD(P)-bd_dom"/>
</dbReference>
<reference evidence="2" key="1">
    <citation type="journal article" date="2020" name="mSystems">
        <title>Genome- and Community-Level Interaction Insights into Carbon Utilization and Element Cycling Functions of Hydrothermarchaeota in Hydrothermal Sediment.</title>
        <authorList>
            <person name="Zhou Z."/>
            <person name="Liu Y."/>
            <person name="Xu W."/>
            <person name="Pan J."/>
            <person name="Luo Z.H."/>
            <person name="Li M."/>
        </authorList>
    </citation>
    <scope>NUCLEOTIDE SEQUENCE [LARGE SCALE GENOMIC DNA]</scope>
    <source>
        <strain evidence="2">SpSt-477</strain>
    </source>
</reference>
<dbReference type="Gene3D" id="3.40.50.720">
    <property type="entry name" value="NAD(P)-binding Rossmann-like Domain"/>
    <property type="match status" value="1"/>
</dbReference>
<dbReference type="CDD" id="cd05245">
    <property type="entry name" value="SDR_a2"/>
    <property type="match status" value="1"/>
</dbReference>
<protein>
    <submittedName>
        <fullName evidence="2">SDR family oxidoreductase</fullName>
    </submittedName>
</protein>
<gene>
    <name evidence="2" type="ORF">ENS29_17595</name>
</gene>
<dbReference type="PANTHER" id="PTHR48079">
    <property type="entry name" value="PROTEIN YEEZ"/>
    <property type="match status" value="1"/>
</dbReference>
<dbReference type="PANTHER" id="PTHR48079:SF6">
    <property type="entry name" value="NAD(P)-BINDING DOMAIN-CONTAINING PROTEIN-RELATED"/>
    <property type="match status" value="1"/>
</dbReference>
<sequence length="496" mass="55203">MEKPILVCGATGYVGGRLVPMLLQKGYRVRAAVRSIDKLRSRPWGEHPLLEVAAADVLDLAALVKAAEGCRATFYLVHSMNAQGKRFVDADRISAKNMAAAASAAGHERIVYLSGLGEENNPYLSPHLRSRHEVGRILQAGDVPCTVLRAAMILGAGSASFEILRYLVERLPVMITPSWVSTPCQPIAITNVLHYLLGCLEEPKTAGRVFDIGGPDVLTYRDIIHIYAEEAGLPRRWILPVPFVTPKLSAYWIHLITPIPSTIAIPLTEGLSVPVICRDDAIRALIPQRLIGCRESIRTAIQDILEHQVDSCWFDAGLDRPPEWVHCGDAEYAGGTLLECRVSTLIEATAEDIWPWIERIGGKTGWYYGNALWWLRGVMDRLVGGIGMRIGRKDERMLSAGDPLDFWRVLQVQKPSRLVLQAEMKTPGDAVLDIRLTGEGPKRTRLTFLSRFQPRGLWGQVYWYLLYPAHVWIFRGMLQALAEATGKPVLEKPKVE</sequence>
<dbReference type="GO" id="GO:0005737">
    <property type="term" value="C:cytoplasm"/>
    <property type="evidence" value="ECO:0007669"/>
    <property type="project" value="TreeGrafter"/>
</dbReference>
<dbReference type="Pfam" id="PF13460">
    <property type="entry name" value="NAD_binding_10"/>
    <property type="match status" value="1"/>
</dbReference>
<proteinExistence type="predicted"/>
<dbReference type="InterPro" id="IPR036291">
    <property type="entry name" value="NAD(P)-bd_dom_sf"/>
</dbReference>
<dbReference type="AlphaFoldDB" id="A0A7C4W2U4"/>
<accession>A0A7C4W2U4</accession>
<dbReference type="EMBL" id="DSUH01000399">
    <property type="protein sequence ID" value="HGU34636.1"/>
    <property type="molecule type" value="Genomic_DNA"/>
</dbReference>
<evidence type="ECO:0000313" key="2">
    <source>
        <dbReference type="EMBL" id="HGU34636.1"/>
    </source>
</evidence>
<organism evidence="2">
    <name type="scientific">Desulfatirhabdium butyrativorans</name>
    <dbReference type="NCBI Taxonomy" id="340467"/>
    <lineage>
        <taxon>Bacteria</taxon>
        <taxon>Pseudomonadati</taxon>
        <taxon>Thermodesulfobacteriota</taxon>
        <taxon>Desulfobacteria</taxon>
        <taxon>Desulfobacterales</taxon>
        <taxon>Desulfatirhabdiaceae</taxon>
        <taxon>Desulfatirhabdium</taxon>
    </lineage>
</organism>
<dbReference type="GO" id="GO:0004029">
    <property type="term" value="F:aldehyde dehydrogenase (NAD+) activity"/>
    <property type="evidence" value="ECO:0007669"/>
    <property type="project" value="TreeGrafter"/>
</dbReference>
<dbReference type="InterPro" id="IPR051783">
    <property type="entry name" value="NAD(P)-dependent_oxidoreduct"/>
</dbReference>
<evidence type="ECO:0000259" key="1">
    <source>
        <dbReference type="Pfam" id="PF13460"/>
    </source>
</evidence>
<dbReference type="Pfam" id="PF11066">
    <property type="entry name" value="DUF2867"/>
    <property type="match status" value="1"/>
</dbReference>
<dbReference type="InterPro" id="IPR021295">
    <property type="entry name" value="DUF2867"/>
</dbReference>
<dbReference type="SUPFAM" id="SSF51735">
    <property type="entry name" value="NAD(P)-binding Rossmann-fold domains"/>
    <property type="match status" value="1"/>
</dbReference>
<dbReference type="SUPFAM" id="SSF55961">
    <property type="entry name" value="Bet v1-like"/>
    <property type="match status" value="1"/>
</dbReference>
<comment type="caution">
    <text evidence="2">The sequence shown here is derived from an EMBL/GenBank/DDBJ whole genome shotgun (WGS) entry which is preliminary data.</text>
</comment>
<feature type="domain" description="NAD(P)-binding" evidence="1">
    <location>
        <begin position="9"/>
        <end position="153"/>
    </location>
</feature>
<name>A0A7C4W2U4_9BACT</name>